<comment type="caution">
    <text evidence="1">The sequence shown here is derived from an EMBL/GenBank/DDBJ whole genome shotgun (WGS) entry which is preliminary data.</text>
</comment>
<protein>
    <submittedName>
        <fullName evidence="1">Uncharacterized protein</fullName>
    </submittedName>
</protein>
<evidence type="ECO:0000313" key="1">
    <source>
        <dbReference type="EMBL" id="KAA8493673.1"/>
    </source>
</evidence>
<dbReference type="AlphaFoldDB" id="A0A5J4YS83"/>
<accession>A0A5J4YS83</accession>
<dbReference type="Proteomes" id="UP000324585">
    <property type="component" value="Unassembled WGS sequence"/>
</dbReference>
<evidence type="ECO:0000313" key="2">
    <source>
        <dbReference type="Proteomes" id="UP000324585"/>
    </source>
</evidence>
<reference evidence="2" key="1">
    <citation type="journal article" date="2019" name="Nat. Commun.">
        <title>Expansion of phycobilisome linker gene families in mesophilic red algae.</title>
        <authorList>
            <person name="Lee J."/>
            <person name="Kim D."/>
            <person name="Bhattacharya D."/>
            <person name="Yoon H.S."/>
        </authorList>
    </citation>
    <scope>NUCLEOTIDE SEQUENCE [LARGE SCALE GENOMIC DNA]</scope>
    <source>
        <strain evidence="2">CCMP 1328</strain>
    </source>
</reference>
<dbReference type="EMBL" id="VRMN01000006">
    <property type="protein sequence ID" value="KAA8493673.1"/>
    <property type="molecule type" value="Genomic_DNA"/>
</dbReference>
<keyword evidence="2" id="KW-1185">Reference proteome</keyword>
<sequence>MAWTRMLPSPGTLSIGVGARALPLVVLVLVLVMAIAAANEHAPFPYSSAALRITEKDAVRKKELLSNTRTLTYRNSPCCGFGNNLGGLVAVKRLATLSKRTLLVDYLLLHRGVIEFPRMRSLTDGAYEQVILSVRSLANHNRLSFHFDAHPELNRGVLQNQSIAQLMSEDAKYNHLVFICARIFACLNQVKVEEYAARWNGTKALSDNRKADVQSLFHARSWRTGFKEKCAERFRSAGLSEFTKDHFAHVKAETGRTLVALQIRYMVDSSAYTNLNATSRSEYEKTITTASLQTLRRMQAHHELNASETDLYLTSDRLELLVADRHTIEQLRQVGIPRYPAREKFRDSRHMDVLPLCDWFLIGEADFAVVGLTTFSYSAVLRSSRVIAYKATAKDELSLVTQDSSRWR</sequence>
<organism evidence="1 2">
    <name type="scientific">Porphyridium purpureum</name>
    <name type="common">Red alga</name>
    <name type="synonym">Porphyridium cruentum</name>
    <dbReference type="NCBI Taxonomy" id="35688"/>
    <lineage>
        <taxon>Eukaryota</taxon>
        <taxon>Rhodophyta</taxon>
        <taxon>Bangiophyceae</taxon>
        <taxon>Porphyridiales</taxon>
        <taxon>Porphyridiaceae</taxon>
        <taxon>Porphyridium</taxon>
    </lineage>
</organism>
<gene>
    <name evidence="1" type="ORF">FVE85_4810</name>
</gene>
<proteinExistence type="predicted"/>
<name>A0A5J4YS83_PORPP</name>